<dbReference type="PANTHER" id="PTHR35176:SF6">
    <property type="entry name" value="HEME OXYGENASE HI_0854-RELATED"/>
    <property type="match status" value="1"/>
</dbReference>
<dbReference type="Gene3D" id="2.30.110.10">
    <property type="entry name" value="Electron Transport, Fmn-binding Protein, Chain A"/>
    <property type="match status" value="1"/>
</dbReference>
<dbReference type="Proteomes" id="UP001596152">
    <property type="component" value="Unassembled WGS sequence"/>
</dbReference>
<feature type="region of interest" description="Disordered" evidence="2">
    <location>
        <begin position="157"/>
        <end position="177"/>
    </location>
</feature>
<evidence type="ECO:0000256" key="2">
    <source>
        <dbReference type="SAM" id="MobiDB-lite"/>
    </source>
</evidence>
<sequence>MDADSNIDRYPPINGAAVETIVELLDRERLMSIGVNRPDGWPQVTTVGYLNDGLNLYFVSGRESQKLANLQADDRVSVSIHSLAERGGAVGVSMAAHATEVTDAGEVERLNQMMFKRWPMVSVYCPATSSVAIIHVKPELICAISAVDGRSRTECFSLGEPAGPGGREPDATRPDAI</sequence>
<keyword evidence="5" id="KW-1185">Reference proteome</keyword>
<comment type="caution">
    <text evidence="4">The sequence shown here is derived from an EMBL/GenBank/DDBJ whole genome shotgun (WGS) entry which is preliminary data.</text>
</comment>
<dbReference type="Pfam" id="PF01243">
    <property type="entry name" value="PNPOx_N"/>
    <property type="match status" value="1"/>
</dbReference>
<dbReference type="EMBL" id="JBHSLF010000048">
    <property type="protein sequence ID" value="MFC5345425.1"/>
    <property type="molecule type" value="Genomic_DNA"/>
</dbReference>
<feature type="compositionally biased region" description="Basic and acidic residues" evidence="2">
    <location>
        <begin position="167"/>
        <end position="177"/>
    </location>
</feature>
<dbReference type="InterPro" id="IPR012349">
    <property type="entry name" value="Split_barrel_FMN-bd"/>
</dbReference>
<reference evidence="5" key="1">
    <citation type="journal article" date="2019" name="Int. J. Syst. Evol. Microbiol.">
        <title>The Global Catalogue of Microorganisms (GCM) 10K type strain sequencing project: providing services to taxonomists for standard genome sequencing and annotation.</title>
        <authorList>
            <consortium name="The Broad Institute Genomics Platform"/>
            <consortium name="The Broad Institute Genome Sequencing Center for Infectious Disease"/>
            <person name="Wu L."/>
            <person name="Ma J."/>
        </authorList>
    </citation>
    <scope>NUCLEOTIDE SEQUENCE [LARGE SCALE GENOMIC DNA]</scope>
    <source>
        <strain evidence="5">JCM 12125</strain>
    </source>
</reference>
<evidence type="ECO:0000256" key="1">
    <source>
        <dbReference type="ARBA" id="ARBA00023002"/>
    </source>
</evidence>
<organism evidence="4 5">
    <name type="scientific">Brevundimonas staleyi</name>
    <dbReference type="NCBI Taxonomy" id="74326"/>
    <lineage>
        <taxon>Bacteria</taxon>
        <taxon>Pseudomonadati</taxon>
        <taxon>Pseudomonadota</taxon>
        <taxon>Alphaproteobacteria</taxon>
        <taxon>Caulobacterales</taxon>
        <taxon>Caulobacteraceae</taxon>
        <taxon>Brevundimonas</taxon>
    </lineage>
</organism>
<dbReference type="InterPro" id="IPR011576">
    <property type="entry name" value="Pyridox_Oxase_N"/>
</dbReference>
<dbReference type="SUPFAM" id="SSF50475">
    <property type="entry name" value="FMN-binding split barrel"/>
    <property type="match status" value="1"/>
</dbReference>
<keyword evidence="1" id="KW-0560">Oxidoreductase</keyword>
<protein>
    <submittedName>
        <fullName evidence="4">Pyridoxamine 5'-phosphate oxidase family protein</fullName>
    </submittedName>
</protein>
<dbReference type="PANTHER" id="PTHR35176">
    <property type="entry name" value="HEME OXYGENASE HI_0854-RELATED"/>
    <property type="match status" value="1"/>
</dbReference>
<feature type="domain" description="Pyridoxamine 5'-phosphate oxidase N-terminal" evidence="3">
    <location>
        <begin position="19"/>
        <end position="118"/>
    </location>
</feature>
<dbReference type="RefSeq" id="WP_287928184.1">
    <property type="nucleotide sequence ID" value="NZ_CP169082.1"/>
</dbReference>
<evidence type="ECO:0000259" key="3">
    <source>
        <dbReference type="Pfam" id="PF01243"/>
    </source>
</evidence>
<accession>A0ABW0FUL3</accession>
<evidence type="ECO:0000313" key="5">
    <source>
        <dbReference type="Proteomes" id="UP001596152"/>
    </source>
</evidence>
<evidence type="ECO:0000313" key="4">
    <source>
        <dbReference type="EMBL" id="MFC5345425.1"/>
    </source>
</evidence>
<name>A0ABW0FUL3_9CAUL</name>
<gene>
    <name evidence="4" type="ORF">ACFPIE_16035</name>
</gene>
<proteinExistence type="predicted"/>
<dbReference type="InterPro" id="IPR052019">
    <property type="entry name" value="F420H2_bilvrd_red/Heme_oxyg"/>
</dbReference>